<evidence type="ECO:0000256" key="6">
    <source>
        <dbReference type="ARBA" id="ARBA00022825"/>
    </source>
</evidence>
<evidence type="ECO:0000313" key="11">
    <source>
        <dbReference type="EMBL" id="AIE86833.1"/>
    </source>
</evidence>
<dbReference type="Gene3D" id="3.90.226.10">
    <property type="entry name" value="2-enoyl-CoA Hydratase, Chain A, domain 1"/>
    <property type="match status" value="1"/>
</dbReference>
<feature type="region of interest" description="Disordered" evidence="9">
    <location>
        <begin position="526"/>
        <end position="553"/>
    </location>
</feature>
<dbReference type="SUPFAM" id="SSF82171">
    <property type="entry name" value="DPP6 N-terminal domain-like"/>
    <property type="match status" value="1"/>
</dbReference>
<dbReference type="Pfam" id="PF26550">
    <property type="entry name" value="Tricorn_2nd"/>
    <property type="match status" value="1"/>
</dbReference>
<proteinExistence type="inferred from homology"/>
<dbReference type="Gene3D" id="2.130.10.10">
    <property type="entry name" value="YVTN repeat-like/Quinoprotein amine dehydrogenase"/>
    <property type="match status" value="1"/>
</dbReference>
<feature type="compositionally biased region" description="Basic and acidic residues" evidence="9">
    <location>
        <begin position="539"/>
        <end position="553"/>
    </location>
</feature>
<evidence type="ECO:0000313" key="12">
    <source>
        <dbReference type="Proteomes" id="UP000027982"/>
    </source>
</evidence>
<evidence type="ECO:0000256" key="1">
    <source>
        <dbReference type="ARBA" id="ARBA00004496"/>
    </source>
</evidence>
<dbReference type="Pfam" id="PF26549">
    <property type="entry name" value="Tricorn_N"/>
    <property type="match status" value="1"/>
</dbReference>
<evidence type="ECO:0000256" key="5">
    <source>
        <dbReference type="ARBA" id="ARBA00022801"/>
    </source>
</evidence>
<gene>
    <name evidence="11" type="ORF">OP10G_3465</name>
</gene>
<reference evidence="11 12" key="1">
    <citation type="journal article" date="2014" name="PLoS ONE">
        <title>The first complete genome sequence of the class fimbriimonadia in the phylum armatimonadetes.</title>
        <authorList>
            <person name="Hu Z.Y."/>
            <person name="Wang Y.Z."/>
            <person name="Im W.T."/>
            <person name="Wang S.Y."/>
            <person name="Zhao G.P."/>
            <person name="Zheng H.J."/>
            <person name="Quan Z.X."/>
        </authorList>
    </citation>
    <scope>NUCLEOTIDE SEQUENCE [LARGE SCALE GENOMIC DNA]</scope>
    <source>
        <strain evidence="11">Gsoil 348</strain>
    </source>
</reference>
<dbReference type="InterPro" id="IPR028204">
    <property type="entry name" value="Tricorn_C1"/>
</dbReference>
<evidence type="ECO:0000256" key="2">
    <source>
        <dbReference type="ARBA" id="ARBA00008524"/>
    </source>
</evidence>
<keyword evidence="12" id="KW-1185">Reference proteome</keyword>
<dbReference type="AlphaFoldDB" id="A0A068NTF4"/>
<evidence type="ECO:0000256" key="3">
    <source>
        <dbReference type="ARBA" id="ARBA00022490"/>
    </source>
</evidence>
<feature type="active site" description="Charge relay system" evidence="8">
    <location>
        <position position="1016"/>
    </location>
</feature>
<dbReference type="GO" id="GO:0005737">
    <property type="term" value="C:cytoplasm"/>
    <property type="evidence" value="ECO:0007669"/>
    <property type="project" value="UniProtKB-SubCell"/>
</dbReference>
<name>A0A068NTF4_FIMGI</name>
<dbReference type="Pfam" id="PF14684">
    <property type="entry name" value="Tricorn_C1"/>
    <property type="match status" value="1"/>
</dbReference>
<dbReference type="InterPro" id="IPR015943">
    <property type="entry name" value="WD40/YVTN_repeat-like_dom_sf"/>
</dbReference>
<dbReference type="SUPFAM" id="SSF50156">
    <property type="entry name" value="PDZ domain-like"/>
    <property type="match status" value="1"/>
</dbReference>
<dbReference type="SUPFAM" id="SSF69304">
    <property type="entry name" value="Tricorn protease N-terminal domain"/>
    <property type="match status" value="1"/>
</dbReference>
<dbReference type="HOGENOM" id="CLU_005503_0_0_0"/>
<accession>A0A068NTF4</accession>
<keyword evidence="4 7" id="KW-0645">Protease</keyword>
<dbReference type="Gene3D" id="3.30.750.44">
    <property type="match status" value="1"/>
</dbReference>
<dbReference type="InterPro" id="IPR029045">
    <property type="entry name" value="ClpP/crotonase-like_dom_sf"/>
</dbReference>
<keyword evidence="5 7" id="KW-0378">Hydrolase</keyword>
<dbReference type="Gene3D" id="2.120.10.60">
    <property type="entry name" value="Tricorn protease N-terminal domain"/>
    <property type="match status" value="1"/>
</dbReference>
<dbReference type="InterPro" id="IPR029414">
    <property type="entry name" value="Tricorn_PDZ"/>
</dbReference>
<dbReference type="SUPFAM" id="SSF52096">
    <property type="entry name" value="ClpP/crotonase"/>
    <property type="match status" value="1"/>
</dbReference>
<dbReference type="InterPro" id="IPR012393">
    <property type="entry name" value="Tricorn_protease"/>
</dbReference>
<dbReference type="InterPro" id="IPR036034">
    <property type="entry name" value="PDZ_sf"/>
</dbReference>
<dbReference type="RefSeq" id="WP_038473271.1">
    <property type="nucleotide sequence ID" value="NZ_CP007139.1"/>
</dbReference>
<keyword evidence="3 7" id="KW-0963">Cytoplasm</keyword>
<dbReference type="Gene3D" id="2.30.42.10">
    <property type="match status" value="1"/>
</dbReference>
<dbReference type="KEGG" id="fgi:OP10G_3465"/>
<dbReference type="CDD" id="cd07562">
    <property type="entry name" value="Peptidase_S41_TRI"/>
    <property type="match status" value="1"/>
</dbReference>
<evidence type="ECO:0000256" key="7">
    <source>
        <dbReference type="PIRNR" id="PIRNR036421"/>
    </source>
</evidence>
<dbReference type="Pfam" id="PF14685">
    <property type="entry name" value="PDZ_Tricorn"/>
    <property type="match status" value="1"/>
</dbReference>
<dbReference type="GO" id="GO:0008236">
    <property type="term" value="F:serine-type peptidase activity"/>
    <property type="evidence" value="ECO:0007669"/>
    <property type="project" value="UniProtKB-UniRule"/>
</dbReference>
<dbReference type="OrthoDB" id="9758793at2"/>
<dbReference type="GO" id="GO:0006508">
    <property type="term" value="P:proteolysis"/>
    <property type="evidence" value="ECO:0007669"/>
    <property type="project" value="UniProtKB-UniRule"/>
</dbReference>
<dbReference type="InterPro" id="IPR005151">
    <property type="entry name" value="Tail-specific_protease"/>
</dbReference>
<comment type="function">
    <text evidence="7">Degrades oligopeptides.</text>
</comment>
<feature type="active site" description="Nucleophile" evidence="8">
    <location>
        <position position="958"/>
    </location>
</feature>
<feature type="active site" description="Charge relay system" evidence="8">
    <location>
        <position position="736"/>
    </location>
</feature>
<dbReference type="eggNOG" id="COG0793">
    <property type="taxonomic scope" value="Bacteria"/>
</dbReference>
<dbReference type="PANTHER" id="PTHR43253">
    <property type="entry name" value="TRICORN PROTEASE HOMOLOG 2-RELATED"/>
    <property type="match status" value="1"/>
</dbReference>
<dbReference type="PANTHER" id="PTHR43253:SF1">
    <property type="entry name" value="TRICORN PROTEASE HOMOLOG 2-RELATED"/>
    <property type="match status" value="1"/>
</dbReference>
<comment type="similarity">
    <text evidence="2 7">Belongs to the peptidase S41B family.</text>
</comment>
<dbReference type="Pfam" id="PF03572">
    <property type="entry name" value="Peptidase_S41"/>
    <property type="match status" value="1"/>
</dbReference>
<dbReference type="Proteomes" id="UP000027982">
    <property type="component" value="Chromosome"/>
</dbReference>
<dbReference type="eggNOG" id="COG4946">
    <property type="taxonomic scope" value="Bacteria"/>
</dbReference>
<keyword evidence="6 7" id="KW-0720">Serine protease</keyword>
<dbReference type="EMBL" id="CP007139">
    <property type="protein sequence ID" value="AIE86833.1"/>
    <property type="molecule type" value="Genomic_DNA"/>
</dbReference>
<evidence type="ECO:0000256" key="8">
    <source>
        <dbReference type="PIRSR" id="PIRSR036421-1"/>
    </source>
</evidence>
<evidence type="ECO:0000259" key="10">
    <source>
        <dbReference type="SMART" id="SM00245"/>
    </source>
</evidence>
<feature type="domain" description="Tail specific protease" evidence="10">
    <location>
        <begin position="835"/>
        <end position="1027"/>
    </location>
</feature>
<dbReference type="EC" id="3.4.21.-" evidence="7"/>
<protein>
    <recommendedName>
        <fullName evidence="7">Tricorn protease homolog</fullName>
        <ecNumber evidence="7">3.4.21.-</ecNumber>
    </recommendedName>
</protein>
<dbReference type="STRING" id="661478.OP10G_3465"/>
<organism evidence="11 12">
    <name type="scientific">Fimbriimonas ginsengisoli Gsoil 348</name>
    <dbReference type="NCBI Taxonomy" id="661478"/>
    <lineage>
        <taxon>Bacteria</taxon>
        <taxon>Bacillati</taxon>
        <taxon>Armatimonadota</taxon>
        <taxon>Fimbriimonadia</taxon>
        <taxon>Fimbriimonadales</taxon>
        <taxon>Fimbriimonadaceae</taxon>
        <taxon>Fimbriimonas</taxon>
    </lineage>
</organism>
<dbReference type="PIRSF" id="PIRSF036421">
    <property type="entry name" value="Tricorn_protease"/>
    <property type="match status" value="1"/>
</dbReference>
<evidence type="ECO:0000256" key="9">
    <source>
        <dbReference type="SAM" id="MobiDB-lite"/>
    </source>
</evidence>
<evidence type="ECO:0000256" key="4">
    <source>
        <dbReference type="ARBA" id="ARBA00022670"/>
    </source>
</evidence>
<sequence length="1073" mass="117357">MLFLPLIALAQGGATAPGAPLLVREPTLSATTIVFRYAGDLWTVPREGGHANRLTSAQGVESHPHFSPDGKLVAFTGQYDGNADVFVVPVEGGVPKRLTAHPSPEIVAGWTPDGKSVIFTSGMLSETDSPRLFTVSVNGGVPKPLPFPSGSEASLSPDGTRVAYNPGWKWEPAWKRYRGGQTYPLWIAQLSDSHWKEVPRHGENQQNPMWVGDKVYFLSDKTGPVGLCSYDTKSGKVADEIKGEGFDIKSADAGPGAIVYAKLDSLNLYDLASHTSKRVPVEITGDFPEVRPQFKDLRTNVTSSSISPNGQRVVVAARGWIFTVPASKGDAHQLSEKQGVHRRVPVWSPDSKSIAYFTDERGPQEIAIFDLATSKERFISIGDVPQYYNWLTWSPDSSKIAYVDYGRHLWLMDVPSGKSTLVDKGLYHDPTEPISATFSPDSKWMAWNRDLDNHLNAVFVYDIDKKVKTQITDGLANAKNPVFDRDGKHMYFYASTNTGWAASWLDMTSLSVPNVTSAIYAVVLRNDGPDPLQPESDEDNPKDPAKAPEKKDDKFRIDLDGIQQRVVALPMPVQNYQGLEAGPPGTLFALTAPNRANSLDFGGLGTIQKFSMATRSAAPFAPGVTGMEVSGSGSHILLKRGPNVAIVPTAAPAAAPGQGAVDFSGLRAKIEPRQEWRSMFAEVWKNEPILLYDPNLHGIKPAEMVRRYSPFLEGINSRDDLSYLFEDMTGEISIGHMWVRGGDIPGTKSVPGGLLGADYAFENGRYRITRVYNGESWNPGLAGPLSKPGVSAKAGEYLLSIDGRDLNDAMDIYEALEGKAGRQVKVKIGPTPNGVGAREATVVPVGNDTALRQIAWKEDNRRKVEQLSGGRLGYVHIPDTGQGGWESFQRYYYAQTGKDGIIVDERFNQGGLINDFMVLEMQRTMNGVFTSRYGKDWPTPGVGVFGPKVMITNQYGGSGGDMFPWLFKFNKVGPIVGKRTWGGLVASFGFPLIDGGFVNAPDDGFYNPHNNTWDVEGHGVDPDMEVELDPYLWRQGHDAQLEKAVEEAMKLVRATPKKTYSHPPYVDKTKVGG</sequence>
<comment type="subcellular location">
    <subcellularLocation>
        <location evidence="1 7">Cytoplasm</location>
    </subcellularLocation>
</comment>
<dbReference type="SMART" id="SM00245">
    <property type="entry name" value="TSPc"/>
    <property type="match status" value="1"/>
</dbReference>